<evidence type="ECO:0000256" key="4">
    <source>
        <dbReference type="SAM" id="Phobius"/>
    </source>
</evidence>
<dbReference type="Proteomes" id="UP001156629">
    <property type="component" value="Unassembled WGS sequence"/>
</dbReference>
<sequence length="408" mass="43018">MDEEALQNPTLRASEEARLGPEAPLSGFLTLGMAVAAGIAVANIYYNQPMLGIMRRNLPGPLTGLIPTVTQLGYAAGLFFLVPAGDLLERRRLIVCQFILLALALAGAALAPSAAVLLVASLAVGAMATVAQQIVPFAAHLSSPERRGHTIGIVMAGLLGGILLSRTLAGVVATYAGWRDMFWLAVPIALGAGALMAWRLPTSRPTDTSLNYRQLLMSLGGLWKEFPALRLAALTQGFLFAAFSVFWTTLALRLQQPRFGLGADAAGLFGIVGAVGILAAPLAGRIADRRGPRRIIALGAALTLVSWIIFGLWTSLAGLIAGVIVLDFAIQSALISNQHVVYALRPEARARLNTIFMGTMFLGGAGGSAVAMWVWLPCGWTGIVILGAALALLATLLQLHHQIRTHSR</sequence>
<dbReference type="SUPFAM" id="SSF103473">
    <property type="entry name" value="MFS general substrate transporter"/>
    <property type="match status" value="1"/>
</dbReference>
<organism evidence="6 7">
    <name type="scientific">Gluconobacter kondonii</name>
    <dbReference type="NCBI Taxonomy" id="941463"/>
    <lineage>
        <taxon>Bacteria</taxon>
        <taxon>Pseudomonadati</taxon>
        <taxon>Pseudomonadota</taxon>
        <taxon>Alphaproteobacteria</taxon>
        <taxon>Acetobacterales</taxon>
        <taxon>Acetobacteraceae</taxon>
        <taxon>Gluconobacter</taxon>
    </lineage>
</organism>
<dbReference type="InterPro" id="IPR036259">
    <property type="entry name" value="MFS_trans_sf"/>
</dbReference>
<keyword evidence="3 4" id="KW-0472">Membrane</keyword>
<protein>
    <submittedName>
        <fullName evidence="6">MFS transporter</fullName>
    </submittedName>
</protein>
<proteinExistence type="predicted"/>
<keyword evidence="1 4" id="KW-0812">Transmembrane</keyword>
<dbReference type="GeneID" id="76195667"/>
<comment type="caution">
    <text evidence="6">The sequence shown here is derived from an EMBL/GenBank/DDBJ whole genome shotgun (WGS) entry which is preliminary data.</text>
</comment>
<evidence type="ECO:0000313" key="7">
    <source>
        <dbReference type="Proteomes" id="UP001156629"/>
    </source>
</evidence>
<dbReference type="EMBL" id="BSNV01000054">
    <property type="protein sequence ID" value="GLQ67526.1"/>
    <property type="molecule type" value="Genomic_DNA"/>
</dbReference>
<feature type="transmembrane region" description="Helical" evidence="4">
    <location>
        <begin position="354"/>
        <end position="374"/>
    </location>
</feature>
<dbReference type="InterPro" id="IPR020846">
    <property type="entry name" value="MFS_dom"/>
</dbReference>
<feature type="transmembrane region" description="Helical" evidence="4">
    <location>
        <begin position="93"/>
        <end position="111"/>
    </location>
</feature>
<evidence type="ECO:0000256" key="2">
    <source>
        <dbReference type="ARBA" id="ARBA00022989"/>
    </source>
</evidence>
<feature type="domain" description="Major facilitator superfamily (MFS) profile" evidence="5">
    <location>
        <begin position="1"/>
        <end position="406"/>
    </location>
</feature>
<dbReference type="PANTHER" id="PTHR42910">
    <property type="entry name" value="TRANSPORTER SCO4007-RELATED"/>
    <property type="match status" value="1"/>
</dbReference>
<feature type="transmembrane region" description="Helical" evidence="4">
    <location>
        <begin position="28"/>
        <end position="46"/>
    </location>
</feature>
<dbReference type="PROSITE" id="PS50850">
    <property type="entry name" value="MFS"/>
    <property type="match status" value="1"/>
</dbReference>
<evidence type="ECO:0000259" key="5">
    <source>
        <dbReference type="PROSITE" id="PS50850"/>
    </source>
</evidence>
<feature type="transmembrane region" description="Helical" evidence="4">
    <location>
        <begin position="228"/>
        <end position="247"/>
    </location>
</feature>
<dbReference type="PANTHER" id="PTHR42910:SF1">
    <property type="entry name" value="MAJOR FACILITATOR SUPERFAMILY (MFS) PROFILE DOMAIN-CONTAINING PROTEIN"/>
    <property type="match status" value="1"/>
</dbReference>
<dbReference type="InterPro" id="IPR011701">
    <property type="entry name" value="MFS"/>
</dbReference>
<feature type="transmembrane region" description="Helical" evidence="4">
    <location>
        <begin position="151"/>
        <end position="175"/>
    </location>
</feature>
<keyword evidence="2 4" id="KW-1133">Transmembrane helix</keyword>
<reference evidence="7" key="1">
    <citation type="journal article" date="2019" name="Int. J. Syst. Evol. Microbiol.">
        <title>The Global Catalogue of Microorganisms (GCM) 10K type strain sequencing project: providing services to taxonomists for standard genome sequencing and annotation.</title>
        <authorList>
            <consortium name="The Broad Institute Genomics Platform"/>
            <consortium name="The Broad Institute Genome Sequencing Center for Infectious Disease"/>
            <person name="Wu L."/>
            <person name="Ma J."/>
        </authorList>
    </citation>
    <scope>NUCLEOTIDE SEQUENCE [LARGE SCALE GENOMIC DNA]</scope>
    <source>
        <strain evidence="7">NBRC 3266</strain>
    </source>
</reference>
<evidence type="ECO:0000313" key="6">
    <source>
        <dbReference type="EMBL" id="GLQ67526.1"/>
    </source>
</evidence>
<evidence type="ECO:0000256" key="3">
    <source>
        <dbReference type="ARBA" id="ARBA00023136"/>
    </source>
</evidence>
<keyword evidence="7" id="KW-1185">Reference proteome</keyword>
<feature type="transmembrane region" description="Helical" evidence="4">
    <location>
        <begin position="58"/>
        <end position="81"/>
    </location>
</feature>
<dbReference type="Pfam" id="PF07690">
    <property type="entry name" value="MFS_1"/>
    <property type="match status" value="1"/>
</dbReference>
<feature type="transmembrane region" description="Helical" evidence="4">
    <location>
        <begin position="319"/>
        <end position="342"/>
    </location>
</feature>
<feature type="transmembrane region" description="Helical" evidence="4">
    <location>
        <begin position="259"/>
        <end position="283"/>
    </location>
</feature>
<gene>
    <name evidence="6" type="ORF">GCM10007870_31110</name>
</gene>
<feature type="transmembrane region" description="Helical" evidence="4">
    <location>
        <begin position="295"/>
        <end position="313"/>
    </location>
</feature>
<feature type="transmembrane region" description="Helical" evidence="4">
    <location>
        <begin position="181"/>
        <end position="200"/>
    </location>
</feature>
<dbReference type="RefSeq" id="WP_241009658.1">
    <property type="nucleotide sequence ID" value="NZ_BEWP01000015.1"/>
</dbReference>
<accession>A0ABQ5WVE5</accession>
<feature type="transmembrane region" description="Helical" evidence="4">
    <location>
        <begin position="380"/>
        <end position="399"/>
    </location>
</feature>
<dbReference type="Gene3D" id="1.20.1250.20">
    <property type="entry name" value="MFS general substrate transporter like domains"/>
    <property type="match status" value="1"/>
</dbReference>
<dbReference type="CDD" id="cd17324">
    <property type="entry name" value="MFS_NepI_like"/>
    <property type="match status" value="1"/>
</dbReference>
<name>A0ABQ5WVE5_9PROT</name>
<evidence type="ECO:0000256" key="1">
    <source>
        <dbReference type="ARBA" id="ARBA00022692"/>
    </source>
</evidence>